<protein>
    <recommendedName>
        <fullName evidence="5">Rieske domain-containing protein</fullName>
    </recommendedName>
</protein>
<dbReference type="GO" id="GO:0051537">
    <property type="term" value="F:2 iron, 2 sulfur cluster binding"/>
    <property type="evidence" value="ECO:0007669"/>
    <property type="project" value="UniProtKB-KW"/>
</dbReference>
<evidence type="ECO:0000256" key="4">
    <source>
        <dbReference type="ARBA" id="ARBA00023014"/>
    </source>
</evidence>
<dbReference type="SUPFAM" id="SSF50022">
    <property type="entry name" value="ISP domain"/>
    <property type="match status" value="1"/>
</dbReference>
<dbReference type="EMBL" id="PNRF01000015">
    <property type="protein sequence ID" value="PMR75929.1"/>
    <property type="molecule type" value="Genomic_DNA"/>
</dbReference>
<evidence type="ECO:0000313" key="7">
    <source>
        <dbReference type="Proteomes" id="UP000235803"/>
    </source>
</evidence>
<name>A0A2N7U678_9GAMM</name>
<dbReference type="PANTHER" id="PTHR40261">
    <property type="match status" value="1"/>
</dbReference>
<evidence type="ECO:0000256" key="3">
    <source>
        <dbReference type="ARBA" id="ARBA00023004"/>
    </source>
</evidence>
<feature type="domain" description="Rieske" evidence="5">
    <location>
        <begin position="7"/>
        <end position="91"/>
    </location>
</feature>
<evidence type="ECO:0000256" key="1">
    <source>
        <dbReference type="ARBA" id="ARBA00022714"/>
    </source>
</evidence>
<dbReference type="PROSITE" id="PS51296">
    <property type="entry name" value="RIESKE"/>
    <property type="match status" value="1"/>
</dbReference>
<keyword evidence="7" id="KW-1185">Reference proteome</keyword>
<dbReference type="InterPro" id="IPR017941">
    <property type="entry name" value="Rieske_2Fe-2S"/>
</dbReference>
<dbReference type="InterPro" id="IPR036922">
    <property type="entry name" value="Rieske_2Fe-2S_sf"/>
</dbReference>
<sequence length="113" mass="11982">MTSTASIPIAHLRQLDATSALGVHLPDGRELLLVRVHGNVSAFENRCPHQDLSLQVEADVFLEAGGELIQCAMHGALFLPDTGECVFGPCQGRHLTPVAISIDAEGDIQLAGE</sequence>
<comment type="caution">
    <text evidence="6">The sequence shown here is derived from an EMBL/GenBank/DDBJ whole genome shotgun (WGS) entry which is preliminary data.</text>
</comment>
<reference evidence="6 7" key="1">
    <citation type="submission" date="2018-01" db="EMBL/GenBank/DDBJ databases">
        <title>Halomonas endophytica sp. nov., isolated from storage liquid in the stems of Populus euphratica.</title>
        <authorList>
            <person name="Chen C."/>
        </authorList>
    </citation>
    <scope>NUCLEOTIDE SEQUENCE [LARGE SCALE GENOMIC DNA]</scope>
    <source>
        <strain evidence="6 7">MC28</strain>
    </source>
</reference>
<accession>A0A2N7U678</accession>
<keyword evidence="4" id="KW-0411">Iron-sulfur</keyword>
<keyword evidence="3" id="KW-0408">Iron</keyword>
<proteinExistence type="predicted"/>
<evidence type="ECO:0000313" key="6">
    <source>
        <dbReference type="EMBL" id="PMR75929.1"/>
    </source>
</evidence>
<dbReference type="RefSeq" id="WP_102652934.1">
    <property type="nucleotide sequence ID" value="NZ_PNRF01000015.1"/>
</dbReference>
<evidence type="ECO:0000256" key="2">
    <source>
        <dbReference type="ARBA" id="ARBA00022723"/>
    </source>
</evidence>
<dbReference type="CDD" id="cd03467">
    <property type="entry name" value="Rieske"/>
    <property type="match status" value="1"/>
</dbReference>
<dbReference type="AlphaFoldDB" id="A0A2N7U678"/>
<dbReference type="Proteomes" id="UP000235803">
    <property type="component" value="Unassembled WGS sequence"/>
</dbReference>
<gene>
    <name evidence="6" type="ORF">C1H69_08295</name>
</gene>
<dbReference type="PANTHER" id="PTHR40261:SF1">
    <property type="entry name" value="RIESKE DOMAIN-CONTAINING PROTEIN"/>
    <property type="match status" value="1"/>
</dbReference>
<evidence type="ECO:0000259" key="5">
    <source>
        <dbReference type="PROSITE" id="PS51296"/>
    </source>
</evidence>
<keyword evidence="1" id="KW-0001">2Fe-2S</keyword>
<dbReference type="GO" id="GO:0046872">
    <property type="term" value="F:metal ion binding"/>
    <property type="evidence" value="ECO:0007669"/>
    <property type="project" value="UniProtKB-KW"/>
</dbReference>
<dbReference type="OrthoDB" id="9794779at2"/>
<dbReference type="Gene3D" id="2.102.10.10">
    <property type="entry name" value="Rieske [2Fe-2S] iron-sulphur domain"/>
    <property type="match status" value="1"/>
</dbReference>
<keyword evidence="2" id="KW-0479">Metal-binding</keyword>
<organism evidence="6 7">
    <name type="scientific">Billgrantia endophytica</name>
    <dbReference type="NCBI Taxonomy" id="2033802"/>
    <lineage>
        <taxon>Bacteria</taxon>
        <taxon>Pseudomonadati</taxon>
        <taxon>Pseudomonadota</taxon>
        <taxon>Gammaproteobacteria</taxon>
        <taxon>Oceanospirillales</taxon>
        <taxon>Halomonadaceae</taxon>
        <taxon>Billgrantia</taxon>
    </lineage>
</organism>
<dbReference type="Pfam" id="PF00355">
    <property type="entry name" value="Rieske"/>
    <property type="match status" value="1"/>
</dbReference>